<gene>
    <name evidence="1" type="ORF">SAMN05661044_04611</name>
</gene>
<proteinExistence type="predicted"/>
<name>A0A1H7WRN1_OLID1</name>
<evidence type="ECO:0000313" key="1">
    <source>
        <dbReference type="EMBL" id="SEM23639.1"/>
    </source>
</evidence>
<protein>
    <submittedName>
        <fullName evidence="1">Uncharacterized protein</fullName>
    </submittedName>
</protein>
<accession>A0A1H7WRN1</accession>
<dbReference type="STRING" id="407022.SAMN05661044_04611"/>
<organism evidence="1 2">
    <name type="scientific">Olivibacter domesticus</name>
    <name type="common">Pseudosphingobacterium domesticum</name>
    <dbReference type="NCBI Taxonomy" id="407022"/>
    <lineage>
        <taxon>Bacteria</taxon>
        <taxon>Pseudomonadati</taxon>
        <taxon>Bacteroidota</taxon>
        <taxon>Sphingobacteriia</taxon>
        <taxon>Sphingobacteriales</taxon>
        <taxon>Sphingobacteriaceae</taxon>
        <taxon>Olivibacter</taxon>
    </lineage>
</organism>
<sequence length="65" mass="7446">MVSAANQLKILAPDDKKRLSDMLDYDGIIALDKTFPATKANRFSCQLYRYDTVGVRFRTLFKNTV</sequence>
<dbReference type="Proteomes" id="UP000199421">
    <property type="component" value="Unassembled WGS sequence"/>
</dbReference>
<dbReference type="EMBL" id="FOAF01000009">
    <property type="protein sequence ID" value="SEM23639.1"/>
    <property type="molecule type" value="Genomic_DNA"/>
</dbReference>
<reference evidence="2" key="1">
    <citation type="submission" date="2016-10" db="EMBL/GenBank/DDBJ databases">
        <authorList>
            <person name="Varghese N."/>
            <person name="Submissions S."/>
        </authorList>
    </citation>
    <scope>NUCLEOTIDE SEQUENCE [LARGE SCALE GENOMIC DNA]</scope>
    <source>
        <strain evidence="2">DSM 18733</strain>
    </source>
</reference>
<keyword evidence="2" id="KW-1185">Reference proteome</keyword>
<evidence type="ECO:0000313" key="2">
    <source>
        <dbReference type="Proteomes" id="UP000199421"/>
    </source>
</evidence>
<dbReference type="AlphaFoldDB" id="A0A1H7WRN1"/>